<dbReference type="PANTHER" id="PTHR22911">
    <property type="entry name" value="ACYL-MALONYL CONDENSING ENZYME-RELATED"/>
    <property type="match status" value="1"/>
</dbReference>
<dbReference type="PANTHER" id="PTHR22911:SF135">
    <property type="entry name" value="BLR4310 PROTEIN"/>
    <property type="match status" value="1"/>
</dbReference>
<evidence type="ECO:0000313" key="3">
    <source>
        <dbReference type="EMBL" id="SFL01210.1"/>
    </source>
</evidence>
<dbReference type="InterPro" id="IPR037185">
    <property type="entry name" value="EmrE-like"/>
</dbReference>
<feature type="domain" description="EamA" evidence="2">
    <location>
        <begin position="12"/>
        <end position="144"/>
    </location>
</feature>
<feature type="transmembrane region" description="Helical" evidence="1">
    <location>
        <begin position="157"/>
        <end position="176"/>
    </location>
</feature>
<reference evidence="3 4" key="1">
    <citation type="submission" date="2016-10" db="EMBL/GenBank/DDBJ databases">
        <authorList>
            <person name="Varghese N."/>
            <person name="Submissions S."/>
        </authorList>
    </citation>
    <scope>NUCLEOTIDE SEQUENCE [LARGE SCALE GENOMIC DNA]</scope>
    <source>
        <strain evidence="3 4">DSM 21822</strain>
    </source>
</reference>
<keyword evidence="1" id="KW-0472">Membrane</keyword>
<dbReference type="Proteomes" id="UP000323300">
    <property type="component" value="Unassembled WGS sequence"/>
</dbReference>
<evidence type="ECO:0000259" key="2">
    <source>
        <dbReference type="Pfam" id="PF00892"/>
    </source>
</evidence>
<feature type="transmembrane region" description="Helical" evidence="1">
    <location>
        <begin position="264"/>
        <end position="281"/>
    </location>
</feature>
<feature type="transmembrane region" description="Helical" evidence="1">
    <location>
        <begin position="98"/>
        <end position="121"/>
    </location>
</feature>
<keyword evidence="1" id="KW-1133">Transmembrane helix</keyword>
<evidence type="ECO:0000313" key="4">
    <source>
        <dbReference type="Proteomes" id="UP000323300"/>
    </source>
</evidence>
<keyword evidence="1" id="KW-0812">Transmembrane</keyword>
<dbReference type="Pfam" id="PF00892">
    <property type="entry name" value="EamA"/>
    <property type="match status" value="2"/>
</dbReference>
<dbReference type="InterPro" id="IPR000620">
    <property type="entry name" value="EamA_dom"/>
</dbReference>
<dbReference type="SUPFAM" id="SSF103481">
    <property type="entry name" value="Multidrug resistance efflux transporter EmrE"/>
    <property type="match status" value="2"/>
</dbReference>
<feature type="transmembrane region" description="Helical" evidence="1">
    <location>
        <begin position="206"/>
        <end position="227"/>
    </location>
</feature>
<feature type="transmembrane region" description="Helical" evidence="1">
    <location>
        <begin position="133"/>
        <end position="151"/>
    </location>
</feature>
<sequence>MTEMGSDHRHLAGVALVTGSTVFFALAGVFTKSTTAGPWTIAGWRGLTGAALIAAYVLWRRRQGAGETTLRLGWRGWLLTVVGAVSSILFIASFKYTYVANVAVIYATVPFIAAAIEWALFRQRPRSRTMATAAISFAGVAIIVSGGLGAVNLFGDLLALAMTAGCALYLVMIRAFRDTPAVWAAAVSALILFAASWFVVDPLAVSANDVVVMCAFGVSFAVAVILWTEGAKLLPAAEAGLLGTAEIPLAALFAWLLLAELPPATSVVGGAIILAAVLVHAGRDIATVRKDATAVG</sequence>
<dbReference type="GO" id="GO:0016020">
    <property type="term" value="C:membrane"/>
    <property type="evidence" value="ECO:0007669"/>
    <property type="project" value="InterPro"/>
</dbReference>
<organism evidence="3 4">
    <name type="scientific">Neomesorhizobium albiziae</name>
    <dbReference type="NCBI Taxonomy" id="335020"/>
    <lineage>
        <taxon>Bacteria</taxon>
        <taxon>Pseudomonadati</taxon>
        <taxon>Pseudomonadota</taxon>
        <taxon>Alphaproteobacteria</taxon>
        <taxon>Hyphomicrobiales</taxon>
        <taxon>Phyllobacteriaceae</taxon>
        <taxon>Neomesorhizobium</taxon>
    </lineage>
</organism>
<evidence type="ECO:0000256" key="1">
    <source>
        <dbReference type="SAM" id="Phobius"/>
    </source>
</evidence>
<dbReference type="OrthoDB" id="8690132at2"/>
<gene>
    <name evidence="3" type="ORF">SAMN04488498_12326</name>
</gene>
<feature type="transmembrane region" description="Helical" evidence="1">
    <location>
        <begin position="12"/>
        <end position="30"/>
    </location>
</feature>
<dbReference type="RefSeq" id="WP_149763013.1">
    <property type="nucleotide sequence ID" value="NZ_BSPE01000066.1"/>
</dbReference>
<name>A0A1I4E8F8_9HYPH</name>
<feature type="domain" description="EamA" evidence="2">
    <location>
        <begin position="154"/>
        <end position="279"/>
    </location>
</feature>
<dbReference type="AlphaFoldDB" id="A0A1I4E8F8"/>
<feature type="transmembrane region" description="Helical" evidence="1">
    <location>
        <begin position="42"/>
        <end position="60"/>
    </location>
</feature>
<dbReference type="EMBL" id="FOSL01000023">
    <property type="protein sequence ID" value="SFL01210.1"/>
    <property type="molecule type" value="Genomic_DNA"/>
</dbReference>
<protein>
    <submittedName>
        <fullName evidence="3">EamA domain-containing membrane protein RarD</fullName>
    </submittedName>
</protein>
<accession>A0A1I4E8F8</accession>
<proteinExistence type="predicted"/>
<keyword evidence="4" id="KW-1185">Reference proteome</keyword>
<feature type="transmembrane region" description="Helical" evidence="1">
    <location>
        <begin position="239"/>
        <end position="258"/>
    </location>
</feature>
<feature type="transmembrane region" description="Helical" evidence="1">
    <location>
        <begin position="72"/>
        <end position="92"/>
    </location>
</feature>
<feature type="transmembrane region" description="Helical" evidence="1">
    <location>
        <begin position="181"/>
        <end position="200"/>
    </location>
</feature>